<evidence type="ECO:0000256" key="3">
    <source>
        <dbReference type="ARBA" id="ARBA00022679"/>
    </source>
</evidence>
<dbReference type="EC" id="2.1.1.6" evidence="1"/>
<dbReference type="STRING" id="60172.A0A1V6R1W4"/>
<dbReference type="Gene3D" id="3.40.50.150">
    <property type="entry name" value="Vaccinia Virus protein VP39"/>
    <property type="match status" value="1"/>
</dbReference>
<keyword evidence="3" id="KW-0808">Transferase</keyword>
<name>A0A1V6R1W4_9EURO</name>
<dbReference type="InterPro" id="IPR029063">
    <property type="entry name" value="SAM-dependent_MTases_sf"/>
</dbReference>
<comment type="similarity">
    <text evidence="6">Belongs to the class I-like SAM-binding methyltransferase superfamily. Cation-dependent O-methyltransferase family.</text>
</comment>
<reference evidence="8" key="1">
    <citation type="journal article" date="2017" name="Nat. Microbiol.">
        <title>Global analysis of biosynthetic gene clusters reveals vast potential of secondary metabolite production in Penicillium species.</title>
        <authorList>
            <person name="Nielsen J.C."/>
            <person name="Grijseels S."/>
            <person name="Prigent S."/>
            <person name="Ji B."/>
            <person name="Dainat J."/>
            <person name="Nielsen K.F."/>
            <person name="Frisvad J.C."/>
            <person name="Workman M."/>
            <person name="Nielsen J."/>
        </authorList>
    </citation>
    <scope>NUCLEOTIDE SEQUENCE [LARGE SCALE GENOMIC DNA]</scope>
    <source>
        <strain evidence="8">IBT 29525</strain>
    </source>
</reference>
<keyword evidence="2" id="KW-0489">Methyltransferase</keyword>
<comment type="caution">
    <text evidence="7">The sequence shown here is derived from an EMBL/GenBank/DDBJ whole genome shotgun (WGS) entry which is preliminary data.</text>
</comment>
<evidence type="ECO:0000256" key="2">
    <source>
        <dbReference type="ARBA" id="ARBA00022603"/>
    </source>
</evidence>
<gene>
    <name evidence="7" type="ORF">PENSOL_c021G06784</name>
</gene>
<keyword evidence="5" id="KW-0128">Catecholamine metabolism</keyword>
<dbReference type="AlphaFoldDB" id="A0A1V6R1W4"/>
<protein>
    <recommendedName>
        <fullName evidence="1">catechol O-methyltransferase</fullName>
        <ecNumber evidence="1">2.1.1.6</ecNumber>
    </recommendedName>
</protein>
<dbReference type="GO" id="GO:0032259">
    <property type="term" value="P:methylation"/>
    <property type="evidence" value="ECO:0007669"/>
    <property type="project" value="UniProtKB-KW"/>
</dbReference>
<dbReference type="GO" id="GO:0008171">
    <property type="term" value="F:O-methyltransferase activity"/>
    <property type="evidence" value="ECO:0007669"/>
    <property type="project" value="InterPro"/>
</dbReference>
<dbReference type="Proteomes" id="UP000191612">
    <property type="component" value="Unassembled WGS sequence"/>
</dbReference>
<dbReference type="Pfam" id="PF01596">
    <property type="entry name" value="Methyltransf_3"/>
    <property type="match status" value="1"/>
</dbReference>
<keyword evidence="8" id="KW-1185">Reference proteome</keyword>
<proteinExistence type="inferred from homology"/>
<evidence type="ECO:0000256" key="6">
    <source>
        <dbReference type="ARBA" id="ARBA00023453"/>
    </source>
</evidence>
<evidence type="ECO:0000313" key="7">
    <source>
        <dbReference type="EMBL" id="OQD95206.1"/>
    </source>
</evidence>
<dbReference type="EMBL" id="MDYO01000021">
    <property type="protein sequence ID" value="OQD95206.1"/>
    <property type="molecule type" value="Genomic_DNA"/>
</dbReference>
<organism evidence="7 8">
    <name type="scientific">Penicillium solitum</name>
    <dbReference type="NCBI Taxonomy" id="60172"/>
    <lineage>
        <taxon>Eukaryota</taxon>
        <taxon>Fungi</taxon>
        <taxon>Dikarya</taxon>
        <taxon>Ascomycota</taxon>
        <taxon>Pezizomycotina</taxon>
        <taxon>Eurotiomycetes</taxon>
        <taxon>Eurotiomycetidae</taxon>
        <taxon>Eurotiales</taxon>
        <taxon>Aspergillaceae</taxon>
        <taxon>Penicillium</taxon>
    </lineage>
</organism>
<dbReference type="SUPFAM" id="SSF53335">
    <property type="entry name" value="S-adenosyl-L-methionine-dependent methyltransferases"/>
    <property type="match status" value="1"/>
</dbReference>
<dbReference type="InterPro" id="IPR002935">
    <property type="entry name" value="SAM_O-MeTrfase"/>
</dbReference>
<evidence type="ECO:0000256" key="4">
    <source>
        <dbReference type="ARBA" id="ARBA00022691"/>
    </source>
</evidence>
<evidence type="ECO:0000313" key="8">
    <source>
        <dbReference type="Proteomes" id="UP000191612"/>
    </source>
</evidence>
<dbReference type="PANTHER" id="PTHR43836">
    <property type="entry name" value="CATECHOL O-METHYLTRANSFERASE 1-RELATED"/>
    <property type="match status" value="1"/>
</dbReference>
<dbReference type="PANTHER" id="PTHR43836:SF6">
    <property type="entry name" value="PUTATIVE (AFU_ORTHOLOGUE AFUA_2G00150)-RELATED"/>
    <property type="match status" value="1"/>
</dbReference>
<evidence type="ECO:0000256" key="1">
    <source>
        <dbReference type="ARBA" id="ARBA00012880"/>
    </source>
</evidence>
<dbReference type="PROSITE" id="PS51682">
    <property type="entry name" value="SAM_OMT_I"/>
    <property type="match status" value="1"/>
</dbReference>
<accession>A0A1V6R1W4</accession>
<sequence>MAPSVDSPTGFYKPEEDVFCNDGREDQLLSFISNHPQLPQIRNSPEAVLAAIDEFGRTRDFLMNVGPHKGKVITDIIATDQPSTILEIGGYVGYSAIMFGHALRKVAAATGRNSKEPRFLSLEMNPKFAAVSRALVSIAGLDDVVDIWEGPCRASLQSLAKGMASNSATKFWDMLFLDHSKISYLNDLKLCEELGLVAPGTMVIADDMKRPGNPQYSEYVRASPVEKNEAYLPFKGCLSDGGISLGNPFLVYETELVEGLEPTGLMDAVEVSKCVDLVEVN</sequence>
<dbReference type="GO" id="GO:0006584">
    <property type="term" value="P:catecholamine metabolic process"/>
    <property type="evidence" value="ECO:0007669"/>
    <property type="project" value="UniProtKB-KW"/>
</dbReference>
<evidence type="ECO:0000256" key="5">
    <source>
        <dbReference type="ARBA" id="ARBA00022939"/>
    </source>
</evidence>
<keyword evidence="4" id="KW-0949">S-adenosyl-L-methionine</keyword>